<sequence length="156" mass="18331">MTRDACVWITQNPPINKKQTANHQLFQHVRFCNRTCHSETISKFSTSTPHPTIWFSLLLVIVSCFRIERFCHFCLVPFRFLHVLCFQLLSSIRRSSTFISYSLIETSGNFSSFSIVLCTVDKSLCVFLVRYLFVFHCFQHSTRTNSNTRYHYLADI</sequence>
<reference evidence="1" key="1">
    <citation type="submission" date="2021-05" db="EMBL/GenBank/DDBJ databases">
        <authorList>
            <person name="Alioto T."/>
            <person name="Alioto T."/>
            <person name="Gomez Garrido J."/>
        </authorList>
    </citation>
    <scope>NUCLEOTIDE SEQUENCE</scope>
</reference>
<protein>
    <submittedName>
        <fullName evidence="1">(northern house mosquito) hypothetical protein</fullName>
    </submittedName>
</protein>
<evidence type="ECO:0000313" key="1">
    <source>
        <dbReference type="EMBL" id="CAG6473616.1"/>
    </source>
</evidence>
<dbReference type="AlphaFoldDB" id="A0A8D8BL29"/>
<organism evidence="1">
    <name type="scientific">Culex pipiens</name>
    <name type="common">House mosquito</name>
    <dbReference type="NCBI Taxonomy" id="7175"/>
    <lineage>
        <taxon>Eukaryota</taxon>
        <taxon>Metazoa</taxon>
        <taxon>Ecdysozoa</taxon>
        <taxon>Arthropoda</taxon>
        <taxon>Hexapoda</taxon>
        <taxon>Insecta</taxon>
        <taxon>Pterygota</taxon>
        <taxon>Neoptera</taxon>
        <taxon>Endopterygota</taxon>
        <taxon>Diptera</taxon>
        <taxon>Nematocera</taxon>
        <taxon>Culicoidea</taxon>
        <taxon>Culicidae</taxon>
        <taxon>Culicinae</taxon>
        <taxon>Culicini</taxon>
        <taxon>Culex</taxon>
        <taxon>Culex</taxon>
    </lineage>
</organism>
<accession>A0A8D8BL29</accession>
<name>A0A8D8BL29_CULPI</name>
<proteinExistence type="predicted"/>
<dbReference type="EMBL" id="HBUE01073088">
    <property type="protein sequence ID" value="CAG6473616.1"/>
    <property type="molecule type" value="Transcribed_RNA"/>
</dbReference>